<evidence type="ECO:0000313" key="1">
    <source>
        <dbReference type="EMBL" id="KAF9650532.1"/>
    </source>
</evidence>
<name>A0ACB6ZLR0_THEGA</name>
<dbReference type="EMBL" id="MU117984">
    <property type="protein sequence ID" value="KAF9650532.1"/>
    <property type="molecule type" value="Genomic_DNA"/>
</dbReference>
<gene>
    <name evidence="1" type="ORF">BDM02DRAFT_3092970</name>
</gene>
<comment type="caution">
    <text evidence="1">The sequence shown here is derived from an EMBL/GenBank/DDBJ whole genome shotgun (WGS) entry which is preliminary data.</text>
</comment>
<reference evidence="1" key="2">
    <citation type="journal article" date="2020" name="Nat. Commun.">
        <title>Large-scale genome sequencing of mycorrhizal fungi provides insights into the early evolution of symbiotic traits.</title>
        <authorList>
            <person name="Miyauchi S."/>
            <person name="Kiss E."/>
            <person name="Kuo A."/>
            <person name="Drula E."/>
            <person name="Kohler A."/>
            <person name="Sanchez-Garcia M."/>
            <person name="Morin E."/>
            <person name="Andreopoulos B."/>
            <person name="Barry K.W."/>
            <person name="Bonito G."/>
            <person name="Buee M."/>
            <person name="Carver A."/>
            <person name="Chen C."/>
            <person name="Cichocki N."/>
            <person name="Clum A."/>
            <person name="Culley D."/>
            <person name="Crous P.W."/>
            <person name="Fauchery L."/>
            <person name="Girlanda M."/>
            <person name="Hayes R.D."/>
            <person name="Keri Z."/>
            <person name="LaButti K."/>
            <person name="Lipzen A."/>
            <person name="Lombard V."/>
            <person name="Magnuson J."/>
            <person name="Maillard F."/>
            <person name="Murat C."/>
            <person name="Nolan M."/>
            <person name="Ohm R.A."/>
            <person name="Pangilinan J."/>
            <person name="Pereira M.F."/>
            <person name="Perotto S."/>
            <person name="Peter M."/>
            <person name="Pfister S."/>
            <person name="Riley R."/>
            <person name="Sitrit Y."/>
            <person name="Stielow J.B."/>
            <person name="Szollosi G."/>
            <person name="Zifcakova L."/>
            <person name="Stursova M."/>
            <person name="Spatafora J.W."/>
            <person name="Tedersoo L."/>
            <person name="Vaario L.M."/>
            <person name="Yamada A."/>
            <person name="Yan M."/>
            <person name="Wang P."/>
            <person name="Xu J."/>
            <person name="Bruns T."/>
            <person name="Baldrian P."/>
            <person name="Vilgalys R."/>
            <person name="Dunand C."/>
            <person name="Henrissat B."/>
            <person name="Grigoriev I.V."/>
            <person name="Hibbett D."/>
            <person name="Nagy L.G."/>
            <person name="Martin F.M."/>
        </authorList>
    </citation>
    <scope>NUCLEOTIDE SEQUENCE</scope>
    <source>
        <strain evidence="1">P2</strain>
    </source>
</reference>
<feature type="non-terminal residue" evidence="1">
    <location>
        <position position="1"/>
    </location>
</feature>
<reference evidence="1" key="1">
    <citation type="submission" date="2019-10" db="EMBL/GenBank/DDBJ databases">
        <authorList>
            <consortium name="DOE Joint Genome Institute"/>
            <person name="Kuo A."/>
            <person name="Miyauchi S."/>
            <person name="Kiss E."/>
            <person name="Drula E."/>
            <person name="Kohler A."/>
            <person name="Sanchez-Garcia M."/>
            <person name="Andreopoulos B."/>
            <person name="Barry K.W."/>
            <person name="Bonito G."/>
            <person name="Buee M."/>
            <person name="Carver A."/>
            <person name="Chen C."/>
            <person name="Cichocki N."/>
            <person name="Clum A."/>
            <person name="Culley D."/>
            <person name="Crous P.W."/>
            <person name="Fauchery L."/>
            <person name="Girlanda M."/>
            <person name="Hayes R."/>
            <person name="Keri Z."/>
            <person name="Labutti K."/>
            <person name="Lipzen A."/>
            <person name="Lombard V."/>
            <person name="Magnuson J."/>
            <person name="Maillard F."/>
            <person name="Morin E."/>
            <person name="Murat C."/>
            <person name="Nolan M."/>
            <person name="Ohm R."/>
            <person name="Pangilinan J."/>
            <person name="Pereira M."/>
            <person name="Perotto S."/>
            <person name="Peter M."/>
            <person name="Riley R."/>
            <person name="Sitrit Y."/>
            <person name="Stielow B."/>
            <person name="Szollosi G."/>
            <person name="Zifcakova L."/>
            <person name="Stursova M."/>
            <person name="Spatafora J.W."/>
            <person name="Tedersoo L."/>
            <person name="Vaario L.-M."/>
            <person name="Yamada A."/>
            <person name="Yan M."/>
            <person name="Wang P."/>
            <person name="Xu J."/>
            <person name="Bruns T."/>
            <person name="Baldrian P."/>
            <person name="Vilgalys R."/>
            <person name="Henrissat B."/>
            <person name="Grigoriev I.V."/>
            <person name="Hibbett D."/>
            <person name="Nagy L.G."/>
            <person name="Martin F.M."/>
        </authorList>
    </citation>
    <scope>NUCLEOTIDE SEQUENCE</scope>
    <source>
        <strain evidence="1">P2</strain>
    </source>
</reference>
<accession>A0ACB6ZLR0</accession>
<dbReference type="Proteomes" id="UP000886501">
    <property type="component" value="Unassembled WGS sequence"/>
</dbReference>
<protein>
    <submittedName>
        <fullName evidence="1">Uncharacterized protein</fullName>
    </submittedName>
</protein>
<evidence type="ECO:0000313" key="2">
    <source>
        <dbReference type="Proteomes" id="UP000886501"/>
    </source>
</evidence>
<organism evidence="1 2">
    <name type="scientific">Thelephora ganbajun</name>
    <name type="common">Ganba fungus</name>
    <dbReference type="NCBI Taxonomy" id="370292"/>
    <lineage>
        <taxon>Eukaryota</taxon>
        <taxon>Fungi</taxon>
        <taxon>Dikarya</taxon>
        <taxon>Basidiomycota</taxon>
        <taxon>Agaricomycotina</taxon>
        <taxon>Agaricomycetes</taxon>
        <taxon>Thelephorales</taxon>
        <taxon>Thelephoraceae</taxon>
        <taxon>Thelephora</taxon>
    </lineage>
</organism>
<sequence length="58" mass="6752">PINRLPPEILAKILECRELDQDITVATHVCRYWRSALISAPRLWTRIYLSRAFEIGAD</sequence>
<keyword evidence="2" id="KW-1185">Reference proteome</keyword>
<proteinExistence type="predicted"/>